<dbReference type="Proteomes" id="UP000064201">
    <property type="component" value="Chromosome"/>
</dbReference>
<evidence type="ECO:0000313" key="1">
    <source>
        <dbReference type="EMBL" id="AKJ94186.1"/>
    </source>
</evidence>
<name>A0A0G3G5R8_9GAMM</name>
<dbReference type="KEGG" id="tvr:TVD_01820"/>
<accession>A0A0G3G5R8</accession>
<gene>
    <name evidence="1" type="ORF">TVD_01820</name>
</gene>
<dbReference type="PIRSF" id="PIRSF016481">
    <property type="entry name" value="Pilus_assembly_PilP"/>
    <property type="match status" value="1"/>
</dbReference>
<dbReference type="PATRIC" id="fig|106634.4.peg.370"/>
<evidence type="ECO:0000313" key="2">
    <source>
        <dbReference type="Proteomes" id="UP000064201"/>
    </source>
</evidence>
<dbReference type="OrthoDB" id="5296580at2"/>
<dbReference type="InterPro" id="IPR007446">
    <property type="entry name" value="PilP"/>
</dbReference>
<dbReference type="EMBL" id="CP011367">
    <property type="protein sequence ID" value="AKJ94186.1"/>
    <property type="molecule type" value="Genomic_DNA"/>
</dbReference>
<keyword evidence="2" id="KW-1185">Reference proteome</keyword>
<reference evidence="1 2" key="1">
    <citation type="submission" date="2015-04" db="EMBL/GenBank/DDBJ databases">
        <title>Complete Sequence for the Genome of the Thioalkalivibrio versutus D301.</title>
        <authorList>
            <person name="Mu T."/>
            <person name="Zhou J."/>
            <person name="Xu X."/>
        </authorList>
    </citation>
    <scope>NUCLEOTIDE SEQUENCE [LARGE SCALE GENOMIC DNA]</scope>
    <source>
        <strain evidence="1 2">D301</strain>
    </source>
</reference>
<dbReference type="STRING" id="106634.TVD_01820"/>
<dbReference type="Pfam" id="PF04351">
    <property type="entry name" value="PilP"/>
    <property type="match status" value="1"/>
</dbReference>
<protein>
    <submittedName>
        <fullName evidence="1">Pilus assembly protein PilP</fullName>
    </submittedName>
</protein>
<dbReference type="AlphaFoldDB" id="A0A0G3G5R8"/>
<sequence length="180" mass="19778">MRHSSMRAVWPGLAMVLTGGILLSGCTQDNRDLEQYIAEVKERPGSGIEPIPTLEPHEPYLYPGHTRSPFDSSVIAQPELAAAEGQPGDAEIDPDRPREFLEGFPLDSLRMVGSLEQHGVRYALVRTPDRGVQRVTAGNYMGQNHGEIIEITPTQIRLVEIVPDAFGGHVERENSVALTD</sequence>
<proteinExistence type="predicted"/>
<organism evidence="1 2">
    <name type="scientific">Thioalkalivibrio versutus</name>
    <dbReference type="NCBI Taxonomy" id="106634"/>
    <lineage>
        <taxon>Bacteria</taxon>
        <taxon>Pseudomonadati</taxon>
        <taxon>Pseudomonadota</taxon>
        <taxon>Gammaproteobacteria</taxon>
        <taxon>Chromatiales</taxon>
        <taxon>Ectothiorhodospiraceae</taxon>
        <taxon>Thioalkalivibrio</taxon>
    </lineage>
</organism>
<dbReference type="PROSITE" id="PS51257">
    <property type="entry name" value="PROKAR_LIPOPROTEIN"/>
    <property type="match status" value="1"/>
</dbReference>
<dbReference type="Gene3D" id="2.30.30.830">
    <property type="match status" value="1"/>
</dbReference>